<protein>
    <submittedName>
        <fullName evidence="2">Uncharacterized protein</fullName>
    </submittedName>
</protein>
<name>A0A166YYN9_9PEZI</name>
<keyword evidence="3" id="KW-1185">Reference proteome</keyword>
<proteinExistence type="predicted"/>
<feature type="region of interest" description="Disordered" evidence="1">
    <location>
        <begin position="43"/>
        <end position="105"/>
    </location>
</feature>
<feature type="compositionally biased region" description="Basic and acidic residues" evidence="1">
    <location>
        <begin position="45"/>
        <end position="58"/>
    </location>
</feature>
<reference evidence="2 3" key="1">
    <citation type="submission" date="2015-06" db="EMBL/GenBank/DDBJ databases">
        <title>Survival trade-offs in plant roots during colonization by closely related pathogenic and mutualistic fungi.</title>
        <authorList>
            <person name="Hacquard S."/>
            <person name="Kracher B."/>
            <person name="Hiruma K."/>
            <person name="Weinman A."/>
            <person name="Muench P."/>
            <person name="Garrido Oter R."/>
            <person name="Ver Loren van Themaat E."/>
            <person name="Dallerey J.-F."/>
            <person name="Damm U."/>
            <person name="Henrissat B."/>
            <person name="Lespinet O."/>
            <person name="Thon M."/>
            <person name="Kemen E."/>
            <person name="McHardy A.C."/>
            <person name="Schulze-Lefert P."/>
            <person name="O'Connell R.J."/>
        </authorList>
    </citation>
    <scope>NUCLEOTIDE SEQUENCE [LARGE SCALE GENOMIC DNA]</scope>
    <source>
        <strain evidence="2 3">0861</strain>
    </source>
</reference>
<feature type="compositionally biased region" description="Basic and acidic residues" evidence="1">
    <location>
        <begin position="80"/>
        <end position="89"/>
    </location>
</feature>
<evidence type="ECO:0000313" key="3">
    <source>
        <dbReference type="Proteomes" id="UP000076552"/>
    </source>
</evidence>
<comment type="caution">
    <text evidence="2">The sequence shown here is derived from an EMBL/GenBank/DDBJ whole genome shotgun (WGS) entry which is preliminary data.</text>
</comment>
<sequence length="105" mass="11843">MGGCLGGFSRSTRSSSEVRKTCFEYLTIADNMAALILRTNMAKDNAPHGETGRQERSRHPGYLDYSPNPYKSPVQLKINRPAEDEERARPMYCSALNREDSMKVN</sequence>
<accession>A0A166YYN9</accession>
<gene>
    <name evidence="2" type="ORF">CT0861_05757</name>
</gene>
<dbReference type="EMBL" id="LFIV01000003">
    <property type="protein sequence ID" value="KZL78214.1"/>
    <property type="molecule type" value="Genomic_DNA"/>
</dbReference>
<dbReference type="Proteomes" id="UP000076552">
    <property type="component" value="Unassembled WGS sequence"/>
</dbReference>
<evidence type="ECO:0000313" key="2">
    <source>
        <dbReference type="EMBL" id="KZL78214.1"/>
    </source>
</evidence>
<organism evidence="2 3">
    <name type="scientific">Colletotrichum tofieldiae</name>
    <dbReference type="NCBI Taxonomy" id="708197"/>
    <lineage>
        <taxon>Eukaryota</taxon>
        <taxon>Fungi</taxon>
        <taxon>Dikarya</taxon>
        <taxon>Ascomycota</taxon>
        <taxon>Pezizomycotina</taxon>
        <taxon>Sordariomycetes</taxon>
        <taxon>Hypocreomycetidae</taxon>
        <taxon>Glomerellales</taxon>
        <taxon>Glomerellaceae</taxon>
        <taxon>Colletotrichum</taxon>
        <taxon>Colletotrichum spaethianum species complex</taxon>
    </lineage>
</organism>
<dbReference type="AlphaFoldDB" id="A0A166YYN9"/>
<evidence type="ECO:0000256" key="1">
    <source>
        <dbReference type="SAM" id="MobiDB-lite"/>
    </source>
</evidence>